<dbReference type="AlphaFoldDB" id="A0A7W9HJ96"/>
<dbReference type="Proteomes" id="UP000552097">
    <property type="component" value="Unassembled WGS sequence"/>
</dbReference>
<evidence type="ECO:0000313" key="3">
    <source>
        <dbReference type="Proteomes" id="UP000552097"/>
    </source>
</evidence>
<dbReference type="InterPro" id="IPR050126">
    <property type="entry name" value="Ap4A_hydrolase"/>
</dbReference>
<dbReference type="Pfam" id="PF00149">
    <property type="entry name" value="Metallophos"/>
    <property type="match status" value="1"/>
</dbReference>
<dbReference type="Gene3D" id="3.60.21.10">
    <property type="match status" value="1"/>
</dbReference>
<keyword evidence="3" id="KW-1185">Reference proteome</keyword>
<gene>
    <name evidence="2" type="ORF">F4560_003097</name>
</gene>
<organism evidence="2 3">
    <name type="scientific">Saccharothrix ecbatanensis</name>
    <dbReference type="NCBI Taxonomy" id="1105145"/>
    <lineage>
        <taxon>Bacteria</taxon>
        <taxon>Bacillati</taxon>
        <taxon>Actinomycetota</taxon>
        <taxon>Actinomycetes</taxon>
        <taxon>Pseudonocardiales</taxon>
        <taxon>Pseudonocardiaceae</taxon>
        <taxon>Saccharothrix</taxon>
    </lineage>
</organism>
<protein>
    <recommendedName>
        <fullName evidence="1">Calcineurin-like phosphoesterase domain-containing protein</fullName>
    </recommendedName>
</protein>
<dbReference type="SUPFAM" id="SSF56300">
    <property type="entry name" value="Metallo-dependent phosphatases"/>
    <property type="match status" value="1"/>
</dbReference>
<dbReference type="GO" id="GO:0000298">
    <property type="term" value="F:endopolyphosphatase activity"/>
    <property type="evidence" value="ECO:0007669"/>
    <property type="project" value="TreeGrafter"/>
</dbReference>
<dbReference type="GO" id="GO:0006798">
    <property type="term" value="P:polyphosphate catabolic process"/>
    <property type="evidence" value="ECO:0007669"/>
    <property type="project" value="TreeGrafter"/>
</dbReference>
<evidence type="ECO:0000313" key="2">
    <source>
        <dbReference type="EMBL" id="MBB5803329.1"/>
    </source>
</evidence>
<name>A0A7W9HJ96_9PSEU</name>
<comment type="caution">
    <text evidence="2">The sequence shown here is derived from an EMBL/GenBank/DDBJ whole genome shotgun (WGS) entry which is preliminary data.</text>
</comment>
<dbReference type="GO" id="GO:0016791">
    <property type="term" value="F:phosphatase activity"/>
    <property type="evidence" value="ECO:0007669"/>
    <property type="project" value="TreeGrafter"/>
</dbReference>
<dbReference type="InterPro" id="IPR029052">
    <property type="entry name" value="Metallo-depent_PP-like"/>
</dbReference>
<dbReference type="GO" id="GO:0005737">
    <property type="term" value="C:cytoplasm"/>
    <property type="evidence" value="ECO:0007669"/>
    <property type="project" value="TreeGrafter"/>
</dbReference>
<proteinExistence type="predicted"/>
<dbReference type="PANTHER" id="PTHR42850">
    <property type="entry name" value="METALLOPHOSPHOESTERASE"/>
    <property type="match status" value="1"/>
</dbReference>
<sequence length="271" mass="29953">MGRVVAVGDVGGHADQLRWALDWLGADDGRLPPDLVVIQVGDLVDRGPDSLGALDVVARLLDEQPRQWIQLVGNHESQYLPGGTVFWPDPLEEEGVTRLREWWADGRLRVAAAVRTVDGDELLATHAGLTLAGWQQLGEPRSAVLAAELLNERPELIWRTGEHARDDQAGPLWAESGAALHEPWMGYRGIVPFGQIHGHSTIVHFADQRWRCTGRLRQRASVDWHARHVRVRVGGRLFIGVDPGHGRTGATRWQPLTFDGATVHTATPSLR</sequence>
<dbReference type="PANTHER" id="PTHR42850:SF4">
    <property type="entry name" value="ZINC-DEPENDENT ENDOPOLYPHOSPHATASE"/>
    <property type="match status" value="1"/>
</dbReference>
<feature type="domain" description="Calcineurin-like phosphoesterase" evidence="1">
    <location>
        <begin position="3"/>
        <end position="159"/>
    </location>
</feature>
<dbReference type="RefSeq" id="WP_184920619.1">
    <property type="nucleotide sequence ID" value="NZ_JACHMO010000001.1"/>
</dbReference>
<reference evidence="2 3" key="1">
    <citation type="submission" date="2020-08" db="EMBL/GenBank/DDBJ databases">
        <title>Sequencing the genomes of 1000 actinobacteria strains.</title>
        <authorList>
            <person name="Klenk H.-P."/>
        </authorList>
    </citation>
    <scope>NUCLEOTIDE SEQUENCE [LARGE SCALE GENOMIC DNA]</scope>
    <source>
        <strain evidence="2 3">DSM 45486</strain>
    </source>
</reference>
<dbReference type="InterPro" id="IPR004843">
    <property type="entry name" value="Calcineurin-like_PHP"/>
</dbReference>
<accession>A0A7W9HJ96</accession>
<evidence type="ECO:0000259" key="1">
    <source>
        <dbReference type="Pfam" id="PF00149"/>
    </source>
</evidence>
<dbReference type="EMBL" id="JACHMO010000001">
    <property type="protein sequence ID" value="MBB5803329.1"/>
    <property type="molecule type" value="Genomic_DNA"/>
</dbReference>